<organism evidence="2 3">
    <name type="scientific">Seinonella peptonophila</name>
    <dbReference type="NCBI Taxonomy" id="112248"/>
    <lineage>
        <taxon>Bacteria</taxon>
        <taxon>Bacillati</taxon>
        <taxon>Bacillota</taxon>
        <taxon>Bacilli</taxon>
        <taxon>Bacillales</taxon>
        <taxon>Thermoactinomycetaceae</taxon>
        <taxon>Seinonella</taxon>
    </lineage>
</organism>
<protein>
    <submittedName>
        <fullName evidence="2">Uncharacterized protein</fullName>
    </submittedName>
</protein>
<keyword evidence="1" id="KW-1133">Transmembrane helix</keyword>
<evidence type="ECO:0000313" key="3">
    <source>
        <dbReference type="Proteomes" id="UP000184476"/>
    </source>
</evidence>
<feature type="transmembrane region" description="Helical" evidence="1">
    <location>
        <begin position="83"/>
        <end position="101"/>
    </location>
</feature>
<feature type="transmembrane region" description="Helical" evidence="1">
    <location>
        <begin position="135"/>
        <end position="152"/>
    </location>
</feature>
<feature type="transmembrane region" description="Helical" evidence="1">
    <location>
        <begin position="159"/>
        <end position="179"/>
    </location>
</feature>
<feature type="transmembrane region" description="Helical" evidence="1">
    <location>
        <begin position="185"/>
        <end position="204"/>
    </location>
</feature>
<dbReference type="STRING" id="112248.SAMN05444392_10877"/>
<dbReference type="Proteomes" id="UP000184476">
    <property type="component" value="Unassembled WGS sequence"/>
</dbReference>
<dbReference type="EMBL" id="FQVL01000008">
    <property type="protein sequence ID" value="SHF13827.1"/>
    <property type="molecule type" value="Genomic_DNA"/>
</dbReference>
<evidence type="ECO:0000313" key="2">
    <source>
        <dbReference type="EMBL" id="SHF13827.1"/>
    </source>
</evidence>
<keyword evidence="1" id="KW-0812">Transmembrane</keyword>
<gene>
    <name evidence="2" type="ORF">SAMN05444392_10877</name>
</gene>
<name>A0A1M4Z7R2_9BACL</name>
<feature type="transmembrane region" description="Helical" evidence="1">
    <location>
        <begin position="33"/>
        <end position="51"/>
    </location>
</feature>
<dbReference type="OrthoDB" id="2360867at2"/>
<keyword evidence="3" id="KW-1185">Reference proteome</keyword>
<feature type="transmembrane region" description="Helical" evidence="1">
    <location>
        <begin position="108"/>
        <end position="129"/>
    </location>
</feature>
<reference evidence="2 3" key="1">
    <citation type="submission" date="2016-11" db="EMBL/GenBank/DDBJ databases">
        <authorList>
            <person name="Jaros S."/>
            <person name="Januszkiewicz K."/>
            <person name="Wedrychowicz H."/>
        </authorList>
    </citation>
    <scope>NUCLEOTIDE SEQUENCE [LARGE SCALE GENOMIC DNA]</scope>
    <source>
        <strain evidence="2 3">DSM 44666</strain>
    </source>
</reference>
<keyword evidence="1" id="KW-0472">Membrane</keyword>
<dbReference type="AlphaFoldDB" id="A0A1M4Z7R2"/>
<feature type="transmembrane region" description="Helical" evidence="1">
    <location>
        <begin position="58"/>
        <end position="77"/>
    </location>
</feature>
<feature type="transmembrane region" description="Helical" evidence="1">
    <location>
        <begin position="7"/>
        <end position="27"/>
    </location>
</feature>
<evidence type="ECO:0000256" key="1">
    <source>
        <dbReference type="SAM" id="Phobius"/>
    </source>
</evidence>
<dbReference type="RefSeq" id="WP_073155306.1">
    <property type="nucleotide sequence ID" value="NZ_FQVL01000008.1"/>
</dbReference>
<accession>A0A1M4Z7R2</accession>
<proteinExistence type="predicted"/>
<sequence length="213" mass="25095">MRAAHVKFSIAACLMTILFLAITNYLTSPEHPWFLYPAFFLILYPVTMLLIYKKQSKLYSVICSLLTIGYLALINYFTSSDHLWVIYPAYLFLWWPITLYVGKWAKTVQYAVLVSLLTILYYGALNFLFSPDHPWVIYIAFLVLWWPIALHYSYKRNFFGLSIAGTILSALFFITANFITTPHTIWAIYPIFLMLWWPLSMYYFSYARKSKSE</sequence>